<dbReference type="SMART" id="SM00448">
    <property type="entry name" value="REC"/>
    <property type="match status" value="1"/>
</dbReference>
<dbReference type="PANTHER" id="PTHR43228:SF1">
    <property type="entry name" value="TWO-COMPONENT RESPONSE REGULATOR ARR22"/>
    <property type="match status" value="1"/>
</dbReference>
<dbReference type="GO" id="GO:0000160">
    <property type="term" value="P:phosphorelay signal transduction system"/>
    <property type="evidence" value="ECO:0007669"/>
    <property type="project" value="InterPro"/>
</dbReference>
<dbReference type="PATRIC" id="fig|1345695.3.peg.2394"/>
<protein>
    <recommendedName>
        <fullName evidence="1">Stage 0 sporulation protein A homolog</fullName>
    </recommendedName>
</protein>
<dbReference type="InterPro" id="IPR001789">
    <property type="entry name" value="Sig_transdc_resp-reg_receiver"/>
</dbReference>
<feature type="domain" description="Response regulatory" evidence="4">
    <location>
        <begin position="5"/>
        <end position="120"/>
    </location>
</feature>
<comment type="function">
    <text evidence="2">May play the central regulatory role in sporulation. It may be an element of the effector pathway responsible for the activation of sporulation genes in response to nutritional stress. Spo0A may act in concert with spo0H (a sigma factor) to control the expression of some genes that are critical to the sporulation process.</text>
</comment>
<sequence length="122" mass="13553">MIMKRVLIVDDAAFMRVTLKSMLENNGFEVVGEAENGIIGVQKYVELNPDVVTMDITMPEMSGIDALKEMKKINPNVKVVMISAMGQDMLIRESVIAGAKSFIVKPFKEEFMVKTLTQVLGI</sequence>
<dbReference type="HOGENOM" id="CLU_000445_69_15_9"/>
<dbReference type="PROSITE" id="PS50110">
    <property type="entry name" value="RESPONSE_REGULATORY"/>
    <property type="match status" value="1"/>
</dbReference>
<dbReference type="SUPFAM" id="SSF52172">
    <property type="entry name" value="CheY-like"/>
    <property type="match status" value="1"/>
</dbReference>
<keyword evidence="6" id="KW-1185">Reference proteome</keyword>
<evidence type="ECO:0000256" key="3">
    <source>
        <dbReference type="PROSITE-ProRule" id="PRU00169"/>
    </source>
</evidence>
<evidence type="ECO:0000256" key="1">
    <source>
        <dbReference type="ARBA" id="ARBA00018672"/>
    </source>
</evidence>
<keyword evidence="3" id="KW-0597">Phosphoprotein</keyword>
<name>U5MRK9_CLOSA</name>
<dbReference type="Pfam" id="PF00072">
    <property type="entry name" value="Response_reg"/>
    <property type="match status" value="1"/>
</dbReference>
<organism evidence="5 6">
    <name type="scientific">Clostridium saccharobutylicum DSM 13864</name>
    <dbReference type="NCBI Taxonomy" id="1345695"/>
    <lineage>
        <taxon>Bacteria</taxon>
        <taxon>Bacillati</taxon>
        <taxon>Bacillota</taxon>
        <taxon>Clostridia</taxon>
        <taxon>Eubacteriales</taxon>
        <taxon>Clostridiaceae</taxon>
        <taxon>Clostridium</taxon>
    </lineage>
</organism>
<proteinExistence type="predicted"/>
<dbReference type="KEGG" id="csb:CLSA_c24200"/>
<evidence type="ECO:0000313" key="5">
    <source>
        <dbReference type="EMBL" id="AGX43394.1"/>
    </source>
</evidence>
<dbReference type="Gene3D" id="3.40.50.2300">
    <property type="match status" value="1"/>
</dbReference>
<gene>
    <name evidence="5" type="primary">cheY5</name>
    <name evidence="5" type="ORF">CLSA_c24200</name>
</gene>
<dbReference type="AlphaFoldDB" id="U5MRK9"/>
<feature type="modified residue" description="4-aspartylphosphate" evidence="3">
    <location>
        <position position="55"/>
    </location>
</feature>
<evidence type="ECO:0000256" key="2">
    <source>
        <dbReference type="ARBA" id="ARBA00024867"/>
    </source>
</evidence>
<dbReference type="Proteomes" id="UP000017118">
    <property type="component" value="Chromosome"/>
</dbReference>
<evidence type="ECO:0000313" key="6">
    <source>
        <dbReference type="Proteomes" id="UP000017118"/>
    </source>
</evidence>
<reference evidence="5 6" key="1">
    <citation type="journal article" date="2013" name="Genome Announc.">
        <title>Complete Genome Sequence of the Solvent Producer Clostridium saccharobutylicum NCP262 (DSM 13864).</title>
        <authorList>
            <person name="Poehlein A."/>
            <person name="Hartwich K."/>
            <person name="Krabben P."/>
            <person name="Ehrenreich A."/>
            <person name="Liebl W."/>
            <person name="Durre P."/>
            <person name="Gottschalk G."/>
            <person name="Daniel R."/>
        </authorList>
    </citation>
    <scope>NUCLEOTIDE SEQUENCE [LARGE SCALE GENOMIC DNA]</scope>
    <source>
        <strain evidence="5">DSM 13864</strain>
    </source>
</reference>
<dbReference type="InterPro" id="IPR052048">
    <property type="entry name" value="ST_Response_Regulator"/>
</dbReference>
<evidence type="ECO:0000259" key="4">
    <source>
        <dbReference type="PROSITE" id="PS50110"/>
    </source>
</evidence>
<dbReference type="InterPro" id="IPR011006">
    <property type="entry name" value="CheY-like_superfamily"/>
</dbReference>
<dbReference type="PANTHER" id="PTHR43228">
    <property type="entry name" value="TWO-COMPONENT RESPONSE REGULATOR"/>
    <property type="match status" value="1"/>
</dbReference>
<accession>U5MRK9</accession>
<dbReference type="EMBL" id="CP006721">
    <property type="protein sequence ID" value="AGX43394.1"/>
    <property type="molecule type" value="Genomic_DNA"/>
</dbReference>
<dbReference type="eggNOG" id="COG2201">
    <property type="taxonomic scope" value="Bacteria"/>
</dbReference>